<feature type="transmembrane region" description="Helical" evidence="7">
    <location>
        <begin position="266"/>
        <end position="285"/>
    </location>
</feature>
<sequence length="567" mass="64799">MNTLQKLRQLLDRHTKRHLLWLVVFSVFVSVIEAIGISAIMPFIDIATNFEHIHQKQYYQWAFDFLNFEQDINFAIVFGLILIGFYIFRGGVNLLYSYVMAHFTENLYAQTTKKLFKIYLAMPYQTFASKNSSYLTKAIITEASLMSIVIKGVLLIISEVFVIVFIYALMLVASWKITLIFTLILIIKMLFLTQKISKKVKIAGKVRAKIQAHFYEIINRVFGNFKQVKLQNQDRLRDIKDDFSTSVDTYAKANAIYNFLHEFPRIFLETSGFSLVVLLLVVLLYLNQSNVSYILPTLSLFVLALYRLLPSVNRIVSGYNELMYHHKSIDIIDEELKIVHENLHNEPIKFTHGIKLTDINFSYQDKNILSAINLTINKGEKIAFIGESGSGKSTLVDLIIGLLRPNKGEIKIDDVIINESNLQNWRSQMGYIPQQVYLFDGTIAQNVCFGRKLDLILLEKTLKQANIFDFLQSKQGLQTLVGEGGIQLSGGQKQRIAIARALYGQPEILVLDEATSALDDKTEQKIMDEIYKISKDKTLIIIAHRLSTIQGCDKTYAITNGALKQKQ</sequence>
<dbReference type="SUPFAM" id="SSF52540">
    <property type="entry name" value="P-loop containing nucleoside triphosphate hydrolases"/>
    <property type="match status" value="1"/>
</dbReference>
<gene>
    <name evidence="10" type="ORF">MNB_SUP05-SYMBIONT-5-222</name>
</gene>
<dbReference type="PROSITE" id="PS50893">
    <property type="entry name" value="ABC_TRANSPORTER_2"/>
    <property type="match status" value="1"/>
</dbReference>
<feature type="transmembrane region" description="Helical" evidence="7">
    <location>
        <begin position="20"/>
        <end position="44"/>
    </location>
</feature>
<feature type="transmembrane region" description="Helical" evidence="7">
    <location>
        <begin position="148"/>
        <end position="169"/>
    </location>
</feature>
<dbReference type="InterPro" id="IPR036640">
    <property type="entry name" value="ABC1_TM_sf"/>
</dbReference>
<dbReference type="GO" id="GO:0034040">
    <property type="term" value="F:ATPase-coupled lipid transmembrane transporter activity"/>
    <property type="evidence" value="ECO:0007669"/>
    <property type="project" value="TreeGrafter"/>
</dbReference>
<dbReference type="Gene3D" id="3.40.50.300">
    <property type="entry name" value="P-loop containing nucleotide triphosphate hydrolases"/>
    <property type="match status" value="1"/>
</dbReference>
<proteinExistence type="predicted"/>
<evidence type="ECO:0000259" key="9">
    <source>
        <dbReference type="PROSITE" id="PS50929"/>
    </source>
</evidence>
<keyword evidence="4" id="KW-0067">ATP-binding</keyword>
<dbReference type="PROSITE" id="PS00211">
    <property type="entry name" value="ABC_TRANSPORTER_1"/>
    <property type="match status" value="1"/>
</dbReference>
<dbReference type="SUPFAM" id="SSF90123">
    <property type="entry name" value="ABC transporter transmembrane region"/>
    <property type="match status" value="1"/>
</dbReference>
<dbReference type="PANTHER" id="PTHR24221">
    <property type="entry name" value="ATP-BINDING CASSETTE SUB-FAMILY B"/>
    <property type="match status" value="1"/>
</dbReference>
<dbReference type="SMART" id="SM00382">
    <property type="entry name" value="AAA"/>
    <property type="match status" value="1"/>
</dbReference>
<dbReference type="GO" id="GO:0016887">
    <property type="term" value="F:ATP hydrolysis activity"/>
    <property type="evidence" value="ECO:0007669"/>
    <property type="project" value="InterPro"/>
</dbReference>
<dbReference type="InterPro" id="IPR027417">
    <property type="entry name" value="P-loop_NTPase"/>
</dbReference>
<feature type="transmembrane region" description="Helical" evidence="7">
    <location>
        <begin position="72"/>
        <end position="88"/>
    </location>
</feature>
<dbReference type="GO" id="GO:0140359">
    <property type="term" value="F:ABC-type transporter activity"/>
    <property type="evidence" value="ECO:0007669"/>
    <property type="project" value="InterPro"/>
</dbReference>
<evidence type="ECO:0000256" key="7">
    <source>
        <dbReference type="SAM" id="Phobius"/>
    </source>
</evidence>
<dbReference type="InterPro" id="IPR003593">
    <property type="entry name" value="AAA+_ATPase"/>
</dbReference>
<dbReference type="InterPro" id="IPR011527">
    <property type="entry name" value="ABC1_TM_dom"/>
</dbReference>
<dbReference type="CDD" id="cd18553">
    <property type="entry name" value="ABC_6TM_PglK_like"/>
    <property type="match status" value="1"/>
</dbReference>
<dbReference type="GO" id="GO:0005524">
    <property type="term" value="F:ATP binding"/>
    <property type="evidence" value="ECO:0007669"/>
    <property type="project" value="UniProtKB-KW"/>
</dbReference>
<evidence type="ECO:0000256" key="2">
    <source>
        <dbReference type="ARBA" id="ARBA00022692"/>
    </source>
</evidence>
<feature type="domain" description="ABC transporter" evidence="8">
    <location>
        <begin position="354"/>
        <end position="567"/>
    </location>
</feature>
<dbReference type="InterPro" id="IPR017871">
    <property type="entry name" value="ABC_transporter-like_CS"/>
</dbReference>
<dbReference type="Pfam" id="PF00664">
    <property type="entry name" value="ABC_membrane"/>
    <property type="match status" value="1"/>
</dbReference>
<dbReference type="PANTHER" id="PTHR24221:SF654">
    <property type="entry name" value="ATP-BINDING CASSETTE SUB-FAMILY B MEMBER 6"/>
    <property type="match status" value="1"/>
</dbReference>
<accession>A0A1W1E131</accession>
<keyword evidence="2 7" id="KW-0812">Transmembrane</keyword>
<dbReference type="AlphaFoldDB" id="A0A1W1E131"/>
<comment type="subcellular location">
    <subcellularLocation>
        <location evidence="1">Membrane</location>
        <topology evidence="1">Multi-pass membrane protein</topology>
    </subcellularLocation>
</comment>
<organism evidence="10">
    <name type="scientific">hydrothermal vent metagenome</name>
    <dbReference type="NCBI Taxonomy" id="652676"/>
    <lineage>
        <taxon>unclassified sequences</taxon>
        <taxon>metagenomes</taxon>
        <taxon>ecological metagenomes</taxon>
    </lineage>
</organism>
<dbReference type="InterPro" id="IPR039421">
    <property type="entry name" value="Type_1_exporter"/>
</dbReference>
<feature type="transmembrane region" description="Helical" evidence="7">
    <location>
        <begin position="175"/>
        <end position="192"/>
    </location>
</feature>
<evidence type="ECO:0000259" key="8">
    <source>
        <dbReference type="PROSITE" id="PS50893"/>
    </source>
</evidence>
<feature type="domain" description="ABC transmembrane type-1" evidence="9">
    <location>
        <begin position="20"/>
        <end position="323"/>
    </location>
</feature>
<dbReference type="InterPro" id="IPR003439">
    <property type="entry name" value="ABC_transporter-like_ATP-bd"/>
</dbReference>
<keyword evidence="6 7" id="KW-0472">Membrane</keyword>
<dbReference type="PROSITE" id="PS50929">
    <property type="entry name" value="ABC_TM1F"/>
    <property type="match status" value="1"/>
</dbReference>
<evidence type="ECO:0000256" key="1">
    <source>
        <dbReference type="ARBA" id="ARBA00004141"/>
    </source>
</evidence>
<evidence type="ECO:0000256" key="5">
    <source>
        <dbReference type="ARBA" id="ARBA00022989"/>
    </source>
</evidence>
<keyword evidence="3" id="KW-0547">Nucleotide-binding</keyword>
<dbReference type="Pfam" id="PF00005">
    <property type="entry name" value="ABC_tran"/>
    <property type="match status" value="1"/>
</dbReference>
<dbReference type="Gene3D" id="1.20.1560.10">
    <property type="entry name" value="ABC transporter type 1, transmembrane domain"/>
    <property type="match status" value="1"/>
</dbReference>
<evidence type="ECO:0000313" key="10">
    <source>
        <dbReference type="EMBL" id="SFV87436.1"/>
    </source>
</evidence>
<reference evidence="10" key="1">
    <citation type="submission" date="2016-10" db="EMBL/GenBank/DDBJ databases">
        <authorList>
            <person name="de Groot N.N."/>
        </authorList>
    </citation>
    <scope>NUCLEOTIDE SEQUENCE</scope>
</reference>
<keyword evidence="5 7" id="KW-1133">Transmembrane helix</keyword>
<protein>
    <submittedName>
        <fullName evidence="10">Phospholipid-lipopolysaccharide ABC transporter</fullName>
    </submittedName>
</protein>
<evidence type="ECO:0000256" key="4">
    <source>
        <dbReference type="ARBA" id="ARBA00022840"/>
    </source>
</evidence>
<evidence type="ECO:0000256" key="3">
    <source>
        <dbReference type="ARBA" id="ARBA00022741"/>
    </source>
</evidence>
<evidence type="ECO:0000256" key="6">
    <source>
        <dbReference type="ARBA" id="ARBA00023136"/>
    </source>
</evidence>
<dbReference type="EMBL" id="FPHZ01000013">
    <property type="protein sequence ID" value="SFV87436.1"/>
    <property type="molecule type" value="Genomic_DNA"/>
</dbReference>
<dbReference type="GO" id="GO:0016020">
    <property type="term" value="C:membrane"/>
    <property type="evidence" value="ECO:0007669"/>
    <property type="project" value="UniProtKB-SubCell"/>
</dbReference>
<name>A0A1W1E131_9ZZZZ</name>